<dbReference type="Proteomes" id="UP000000939">
    <property type="component" value="Chromosome"/>
</dbReference>
<dbReference type="PANTHER" id="PTHR30203:SF20">
    <property type="entry name" value="MULTIDRUG RESISTANCE OUTER MEMBRANE PROTEIN MDTP-RELATED"/>
    <property type="match status" value="1"/>
</dbReference>
<gene>
    <name evidence="9" type="ordered locus">Arnit_1270</name>
</gene>
<accession>D5V4M3</accession>
<keyword evidence="3" id="KW-1134">Transmembrane beta strand</keyword>
<comment type="subcellular location">
    <subcellularLocation>
        <location evidence="1">Membrane</location>
    </subcellularLocation>
</comment>
<organism evidence="9 10">
    <name type="scientific">Arcobacter nitrofigilis (strain ATCC 33309 / DSM 7299 / CCUG 15893 / LMG 7604 / NCTC 12251 / CI)</name>
    <name type="common">Campylobacter nitrofigilis</name>
    <dbReference type="NCBI Taxonomy" id="572480"/>
    <lineage>
        <taxon>Bacteria</taxon>
        <taxon>Pseudomonadati</taxon>
        <taxon>Campylobacterota</taxon>
        <taxon>Epsilonproteobacteria</taxon>
        <taxon>Campylobacterales</taxon>
        <taxon>Arcobacteraceae</taxon>
        <taxon>Arcobacter</taxon>
    </lineage>
</organism>
<dbReference type="Gene3D" id="1.20.1600.10">
    <property type="entry name" value="Outer membrane efflux proteins (OEP)"/>
    <property type="match status" value="1"/>
</dbReference>
<dbReference type="RefSeq" id="WP_013135073.1">
    <property type="nucleotide sequence ID" value="NC_014166.1"/>
</dbReference>
<evidence type="ECO:0000256" key="1">
    <source>
        <dbReference type="ARBA" id="ARBA00004370"/>
    </source>
</evidence>
<dbReference type="KEGG" id="ant:Arnit_1270"/>
<dbReference type="HOGENOM" id="CLU_012817_6_3_7"/>
<dbReference type="eggNOG" id="COG1538">
    <property type="taxonomic scope" value="Bacteria"/>
</dbReference>
<evidence type="ECO:0000256" key="6">
    <source>
        <dbReference type="ARBA" id="ARBA00023136"/>
    </source>
</evidence>
<proteinExistence type="inferred from homology"/>
<dbReference type="Gene3D" id="2.20.200.10">
    <property type="entry name" value="Outer membrane efflux proteins (OEP)"/>
    <property type="match status" value="1"/>
</dbReference>
<protein>
    <submittedName>
        <fullName evidence="9">Outer membrane efflux protein</fullName>
    </submittedName>
</protein>
<evidence type="ECO:0000313" key="9">
    <source>
        <dbReference type="EMBL" id="ADG92928.1"/>
    </source>
</evidence>
<keyword evidence="10" id="KW-1185">Reference proteome</keyword>
<evidence type="ECO:0000256" key="5">
    <source>
        <dbReference type="ARBA" id="ARBA00022729"/>
    </source>
</evidence>
<sequence precursor="true">MRIILFLISLTILFSGCVPKVSTSKTIKDTKIDNELIKDLNKFSSNDIELKNFWWRDFDDKQLNILIENAIKNAPSLKQLEAKYQKANNIIKAKKSSNLPNVNFESQATRQRFSENYIFPEPLGGNYYNLYQTGLKLQYDFDFWNQRASLIKASKNEALAQDALIKVKQLAISTSISKLYISWNFKIEKLKKLSTLKKLVYEKHHILNDLYNIGLSNEEKVNESNYLIEKINQDILNVKEEIENIKNSIAVIAGLLPSQINELKKPSISNKYRISVPQDIRLNVVSHLPQVAVQKYLLASKKQYIENAKSKFYPNISLTGLLHFTSFPFSQLLKESSFDPEAGLAFSLPIFDAKRRESNLNTKVNDYNAQVYAYNETIIKAVNNIVTTLKKIQLNKSQEKSEKIVIFNKNKNKNIEKRVYELGIKNKIDFINKNTELEEEKIKEIALQEKKFQLHIDLIEALGGGYKNKVKDVLSSK</sequence>
<name>D5V4M3_ARCNC</name>
<dbReference type="GO" id="GO:0016020">
    <property type="term" value="C:membrane"/>
    <property type="evidence" value="ECO:0007669"/>
    <property type="project" value="UniProtKB-SubCell"/>
</dbReference>
<evidence type="ECO:0000313" key="10">
    <source>
        <dbReference type="Proteomes" id="UP000000939"/>
    </source>
</evidence>
<evidence type="ECO:0000256" key="4">
    <source>
        <dbReference type="ARBA" id="ARBA00022692"/>
    </source>
</evidence>
<dbReference type="InterPro" id="IPR010131">
    <property type="entry name" value="MdtP/NodT-like"/>
</dbReference>
<keyword evidence="8" id="KW-0449">Lipoprotein</keyword>
<keyword evidence="7" id="KW-0564">Palmitate</keyword>
<reference evidence="9 10" key="1">
    <citation type="journal article" date="2010" name="Stand. Genomic Sci.">
        <title>Complete genome sequence of Arcobacter nitrofigilis type strain (CI).</title>
        <authorList>
            <person name="Pati A."/>
            <person name="Gronow S."/>
            <person name="Lapidus A."/>
            <person name="Copeland A."/>
            <person name="Glavina Del Rio T."/>
            <person name="Nolan M."/>
            <person name="Lucas S."/>
            <person name="Tice H."/>
            <person name="Cheng J.F."/>
            <person name="Han C."/>
            <person name="Chertkov O."/>
            <person name="Bruce D."/>
            <person name="Tapia R."/>
            <person name="Goodwin L."/>
            <person name="Pitluck S."/>
            <person name="Liolios K."/>
            <person name="Ivanova N."/>
            <person name="Mavromatis K."/>
            <person name="Chen A."/>
            <person name="Palaniappan K."/>
            <person name="Land M."/>
            <person name="Hauser L."/>
            <person name="Chang Y.J."/>
            <person name="Jeffries C.D."/>
            <person name="Detter J.C."/>
            <person name="Rohde M."/>
            <person name="Goker M."/>
            <person name="Bristow J."/>
            <person name="Eisen J.A."/>
            <person name="Markowitz V."/>
            <person name="Hugenholtz P."/>
            <person name="Klenk H.P."/>
            <person name="Kyrpides N.C."/>
        </authorList>
    </citation>
    <scope>NUCLEOTIDE SEQUENCE [LARGE SCALE GENOMIC DNA]</scope>
    <source>
        <strain evidence="10">ATCC 33309 / DSM 7299 / CCUG 15893 / LMG 7604 / NCTC 12251 / CI</strain>
    </source>
</reference>
<evidence type="ECO:0000256" key="3">
    <source>
        <dbReference type="ARBA" id="ARBA00022452"/>
    </source>
</evidence>
<dbReference type="STRING" id="572480.Arnit_1270"/>
<evidence type="ECO:0000256" key="8">
    <source>
        <dbReference type="ARBA" id="ARBA00023288"/>
    </source>
</evidence>
<dbReference type="SUPFAM" id="SSF56954">
    <property type="entry name" value="Outer membrane efflux proteins (OEP)"/>
    <property type="match status" value="1"/>
</dbReference>
<dbReference type="PROSITE" id="PS51257">
    <property type="entry name" value="PROKAR_LIPOPROTEIN"/>
    <property type="match status" value="1"/>
</dbReference>
<dbReference type="InterPro" id="IPR003423">
    <property type="entry name" value="OMP_efflux"/>
</dbReference>
<keyword evidence="4" id="KW-0812">Transmembrane</keyword>
<keyword evidence="5" id="KW-0732">Signal</keyword>
<dbReference type="GO" id="GO:0015562">
    <property type="term" value="F:efflux transmembrane transporter activity"/>
    <property type="evidence" value="ECO:0007669"/>
    <property type="project" value="InterPro"/>
</dbReference>
<dbReference type="AlphaFoldDB" id="D5V4M3"/>
<keyword evidence="6" id="KW-0472">Membrane</keyword>
<evidence type="ECO:0000256" key="2">
    <source>
        <dbReference type="ARBA" id="ARBA00007613"/>
    </source>
</evidence>
<dbReference type="EMBL" id="CP001999">
    <property type="protein sequence ID" value="ADG92928.1"/>
    <property type="molecule type" value="Genomic_DNA"/>
</dbReference>
<dbReference type="Pfam" id="PF02321">
    <property type="entry name" value="OEP"/>
    <property type="match status" value="2"/>
</dbReference>
<dbReference type="OrthoDB" id="9783163at2"/>
<evidence type="ECO:0000256" key="7">
    <source>
        <dbReference type="ARBA" id="ARBA00023139"/>
    </source>
</evidence>
<comment type="similarity">
    <text evidence="2">Belongs to the outer membrane factor (OMF) (TC 1.B.17) family.</text>
</comment>
<dbReference type="PANTHER" id="PTHR30203">
    <property type="entry name" value="OUTER MEMBRANE CATION EFFLUX PROTEIN"/>
    <property type="match status" value="1"/>
</dbReference>